<evidence type="ECO:0000256" key="5">
    <source>
        <dbReference type="HAMAP-Rule" id="MF_00376"/>
    </source>
</evidence>
<comment type="subcellular location">
    <subcellularLocation>
        <location evidence="5">Cytoplasm</location>
    </subcellularLocation>
</comment>
<keyword evidence="5" id="KW-0808">Transferase</keyword>
<keyword evidence="2 5" id="KW-0547">Nucleotide-binding</keyword>
<dbReference type="STRING" id="119000.SAMN05661010_00307"/>
<organism evidence="7 8">
    <name type="scientific">Modicisalibacter muralis</name>
    <dbReference type="NCBI Taxonomy" id="119000"/>
    <lineage>
        <taxon>Bacteria</taxon>
        <taxon>Pseudomonadati</taxon>
        <taxon>Pseudomonadota</taxon>
        <taxon>Gammaproteobacteria</taxon>
        <taxon>Oceanospirillales</taxon>
        <taxon>Halomonadaceae</taxon>
        <taxon>Modicisalibacter</taxon>
    </lineage>
</organism>
<dbReference type="RefSeq" id="WP_089724831.1">
    <property type="nucleotide sequence ID" value="NZ_FNGI01000001.1"/>
</dbReference>
<gene>
    <name evidence="5" type="primary">coaE</name>
    <name evidence="7" type="ORF">SAMN05661010_00307</name>
</gene>
<comment type="similarity">
    <text evidence="1 5">Belongs to the CoaE family.</text>
</comment>
<dbReference type="GO" id="GO:0005737">
    <property type="term" value="C:cytoplasm"/>
    <property type="evidence" value="ECO:0007669"/>
    <property type="project" value="UniProtKB-SubCell"/>
</dbReference>
<keyword evidence="4 5" id="KW-0173">Coenzyme A biosynthesis</keyword>
<reference evidence="7 8" key="1">
    <citation type="submission" date="2016-10" db="EMBL/GenBank/DDBJ databases">
        <authorList>
            <person name="de Groot N.N."/>
        </authorList>
    </citation>
    <scope>NUCLEOTIDE SEQUENCE [LARGE SCALE GENOMIC DNA]</scope>
    <source>
        <strain evidence="7 8">DSM 14789</strain>
    </source>
</reference>
<dbReference type="SUPFAM" id="SSF52540">
    <property type="entry name" value="P-loop containing nucleoside triphosphate hydrolases"/>
    <property type="match status" value="1"/>
</dbReference>
<dbReference type="OrthoDB" id="9812943at2"/>
<dbReference type="EC" id="2.7.1.24" evidence="5 6"/>
<keyword evidence="8" id="KW-1185">Reference proteome</keyword>
<proteinExistence type="inferred from homology"/>
<evidence type="ECO:0000313" key="8">
    <source>
        <dbReference type="Proteomes" id="UP000198654"/>
    </source>
</evidence>
<keyword evidence="5 7" id="KW-0418">Kinase</keyword>
<comment type="catalytic activity">
    <reaction evidence="5">
        <text>3'-dephospho-CoA + ATP = ADP + CoA + H(+)</text>
        <dbReference type="Rhea" id="RHEA:18245"/>
        <dbReference type="ChEBI" id="CHEBI:15378"/>
        <dbReference type="ChEBI" id="CHEBI:30616"/>
        <dbReference type="ChEBI" id="CHEBI:57287"/>
        <dbReference type="ChEBI" id="CHEBI:57328"/>
        <dbReference type="ChEBI" id="CHEBI:456216"/>
        <dbReference type="EC" id="2.7.1.24"/>
    </reaction>
</comment>
<evidence type="ECO:0000313" key="7">
    <source>
        <dbReference type="EMBL" id="SDK85326.1"/>
    </source>
</evidence>
<dbReference type="EMBL" id="FNGI01000001">
    <property type="protein sequence ID" value="SDK85326.1"/>
    <property type="molecule type" value="Genomic_DNA"/>
</dbReference>
<protein>
    <recommendedName>
        <fullName evidence="5 6">Dephospho-CoA kinase</fullName>
        <ecNumber evidence="5 6">2.7.1.24</ecNumber>
    </recommendedName>
    <alternativeName>
        <fullName evidence="5">Dephosphocoenzyme A kinase</fullName>
    </alternativeName>
</protein>
<dbReference type="HAMAP" id="MF_00376">
    <property type="entry name" value="Dephospho_CoA_kinase"/>
    <property type="match status" value="1"/>
</dbReference>
<evidence type="ECO:0000256" key="3">
    <source>
        <dbReference type="ARBA" id="ARBA00022840"/>
    </source>
</evidence>
<dbReference type="InterPro" id="IPR027417">
    <property type="entry name" value="P-loop_NTPase"/>
</dbReference>
<dbReference type="CDD" id="cd02022">
    <property type="entry name" value="DPCK"/>
    <property type="match status" value="1"/>
</dbReference>
<dbReference type="PANTHER" id="PTHR10695">
    <property type="entry name" value="DEPHOSPHO-COA KINASE-RELATED"/>
    <property type="match status" value="1"/>
</dbReference>
<dbReference type="PANTHER" id="PTHR10695:SF46">
    <property type="entry name" value="BIFUNCTIONAL COENZYME A SYNTHASE-RELATED"/>
    <property type="match status" value="1"/>
</dbReference>
<keyword evidence="5" id="KW-0963">Cytoplasm</keyword>
<evidence type="ECO:0000256" key="6">
    <source>
        <dbReference type="NCBIfam" id="TIGR00152"/>
    </source>
</evidence>
<dbReference type="NCBIfam" id="TIGR00152">
    <property type="entry name" value="dephospho-CoA kinase"/>
    <property type="match status" value="1"/>
</dbReference>
<dbReference type="Proteomes" id="UP000198654">
    <property type="component" value="Unassembled WGS sequence"/>
</dbReference>
<dbReference type="AlphaFoldDB" id="A0A1G9FAC1"/>
<comment type="function">
    <text evidence="5">Catalyzes the phosphorylation of the 3'-hydroxyl group of dephosphocoenzyme A to form coenzyme A.</text>
</comment>
<keyword evidence="3 5" id="KW-0067">ATP-binding</keyword>
<comment type="pathway">
    <text evidence="5">Cofactor biosynthesis; coenzyme A biosynthesis; CoA from (R)-pantothenate: step 5/5.</text>
</comment>
<sequence length="215" mass="23624">MPHPLTIGVTGGIASGKSAVAQAFAAHGTPWVDADDVAREVVEPGEPALAEIAEHFGSGVLDGEGRLDRRALRAIVFADESERRWLESITHPRIRQRLIDRLERMRASAAPYHLLVSPLLFESGQYEMTDRRLVIDVPESLQIARIGARDGSDERQARAIIKAQMSRSERLAMADDVIDNQGSREALAAQVAKLDAYYRGLAASSCHFRNENDPS</sequence>
<evidence type="ECO:0000256" key="2">
    <source>
        <dbReference type="ARBA" id="ARBA00022741"/>
    </source>
</evidence>
<name>A0A1G9FAC1_9GAMM</name>
<dbReference type="GO" id="GO:0015937">
    <property type="term" value="P:coenzyme A biosynthetic process"/>
    <property type="evidence" value="ECO:0007669"/>
    <property type="project" value="UniProtKB-UniRule"/>
</dbReference>
<dbReference type="PROSITE" id="PS51219">
    <property type="entry name" value="DPCK"/>
    <property type="match status" value="1"/>
</dbReference>
<accession>A0A1G9FAC1</accession>
<evidence type="ECO:0000256" key="4">
    <source>
        <dbReference type="ARBA" id="ARBA00022993"/>
    </source>
</evidence>
<dbReference type="GO" id="GO:0004140">
    <property type="term" value="F:dephospho-CoA kinase activity"/>
    <property type="evidence" value="ECO:0007669"/>
    <property type="project" value="UniProtKB-UniRule"/>
</dbReference>
<dbReference type="GO" id="GO:0005524">
    <property type="term" value="F:ATP binding"/>
    <property type="evidence" value="ECO:0007669"/>
    <property type="project" value="UniProtKB-UniRule"/>
</dbReference>
<evidence type="ECO:0000256" key="1">
    <source>
        <dbReference type="ARBA" id="ARBA00009018"/>
    </source>
</evidence>
<dbReference type="InterPro" id="IPR001977">
    <property type="entry name" value="Depp_CoAkinase"/>
</dbReference>
<dbReference type="Pfam" id="PF01121">
    <property type="entry name" value="CoaE"/>
    <property type="match status" value="1"/>
</dbReference>
<dbReference type="Gene3D" id="3.40.50.300">
    <property type="entry name" value="P-loop containing nucleotide triphosphate hydrolases"/>
    <property type="match status" value="1"/>
</dbReference>
<dbReference type="UniPathway" id="UPA00241">
    <property type="reaction ID" value="UER00356"/>
</dbReference>
<feature type="binding site" evidence="5">
    <location>
        <begin position="14"/>
        <end position="19"/>
    </location>
    <ligand>
        <name>ATP</name>
        <dbReference type="ChEBI" id="CHEBI:30616"/>
    </ligand>
</feature>